<dbReference type="EMBL" id="CP030041">
    <property type="protein sequence ID" value="AWW30368.1"/>
    <property type="molecule type" value="Genomic_DNA"/>
</dbReference>
<dbReference type="KEGG" id="est:DN752_09670"/>
<dbReference type="Proteomes" id="UP000248688">
    <property type="component" value="Chromosome"/>
</dbReference>
<evidence type="ECO:0000313" key="7">
    <source>
        <dbReference type="EMBL" id="AWW30368.1"/>
    </source>
</evidence>
<proteinExistence type="inferred from homology"/>
<name>A0A2Z4IIM2_9BACT</name>
<protein>
    <submittedName>
        <fullName evidence="7">Polyprenyl synthetase family protein</fullName>
    </submittedName>
</protein>
<evidence type="ECO:0000256" key="1">
    <source>
        <dbReference type="ARBA" id="ARBA00001946"/>
    </source>
</evidence>
<accession>A0A2Z4IIM2</accession>
<dbReference type="SFLD" id="SFLDG01017">
    <property type="entry name" value="Polyprenyl_Transferase_Like"/>
    <property type="match status" value="1"/>
</dbReference>
<gene>
    <name evidence="7" type="ORF">DN752_09670</name>
</gene>
<dbReference type="CDD" id="cd00685">
    <property type="entry name" value="Trans_IPPS_HT"/>
    <property type="match status" value="1"/>
</dbReference>
<comment type="cofactor">
    <cofactor evidence="1">
        <name>Mg(2+)</name>
        <dbReference type="ChEBI" id="CHEBI:18420"/>
    </cofactor>
</comment>
<dbReference type="SUPFAM" id="SSF48576">
    <property type="entry name" value="Terpenoid synthases"/>
    <property type="match status" value="1"/>
</dbReference>
<dbReference type="GO" id="GO:0008299">
    <property type="term" value="P:isoprenoid biosynthetic process"/>
    <property type="evidence" value="ECO:0007669"/>
    <property type="project" value="InterPro"/>
</dbReference>
<dbReference type="PANTHER" id="PTHR12001:SF85">
    <property type="entry name" value="SHORT CHAIN ISOPRENYL DIPHOSPHATE SYNTHASE"/>
    <property type="match status" value="1"/>
</dbReference>
<reference evidence="7 8" key="1">
    <citation type="submission" date="2018-06" db="EMBL/GenBank/DDBJ databases">
        <title>Echinicola strongylocentroti sp. nov., isolated from a sea urchin Strongylocentrotus intermedius.</title>
        <authorList>
            <person name="Bae S.S."/>
        </authorList>
    </citation>
    <scope>NUCLEOTIDE SEQUENCE [LARGE SCALE GENOMIC DNA]</scope>
    <source>
        <strain evidence="7 8">MEBiC08714</strain>
    </source>
</reference>
<dbReference type="InterPro" id="IPR008949">
    <property type="entry name" value="Isoprenoid_synthase_dom_sf"/>
</dbReference>
<keyword evidence="4" id="KW-0479">Metal-binding</keyword>
<dbReference type="Pfam" id="PF00348">
    <property type="entry name" value="polyprenyl_synt"/>
    <property type="match status" value="1"/>
</dbReference>
<dbReference type="GO" id="GO:0046872">
    <property type="term" value="F:metal ion binding"/>
    <property type="evidence" value="ECO:0007669"/>
    <property type="project" value="UniProtKB-KW"/>
</dbReference>
<evidence type="ECO:0000256" key="5">
    <source>
        <dbReference type="ARBA" id="ARBA00022842"/>
    </source>
</evidence>
<organism evidence="7 8">
    <name type="scientific">Echinicola strongylocentroti</name>
    <dbReference type="NCBI Taxonomy" id="1795355"/>
    <lineage>
        <taxon>Bacteria</taxon>
        <taxon>Pseudomonadati</taxon>
        <taxon>Bacteroidota</taxon>
        <taxon>Cytophagia</taxon>
        <taxon>Cytophagales</taxon>
        <taxon>Cyclobacteriaceae</taxon>
        <taxon>Echinicola</taxon>
    </lineage>
</organism>
<dbReference type="OrthoDB" id="9805316at2"/>
<dbReference type="PROSITE" id="PS00723">
    <property type="entry name" value="POLYPRENYL_SYNTHASE_1"/>
    <property type="match status" value="1"/>
</dbReference>
<dbReference type="PROSITE" id="PS00444">
    <property type="entry name" value="POLYPRENYL_SYNTHASE_2"/>
    <property type="match status" value="1"/>
</dbReference>
<dbReference type="SFLD" id="SFLDS00005">
    <property type="entry name" value="Isoprenoid_Synthase_Type_I"/>
    <property type="match status" value="1"/>
</dbReference>
<sequence>MTTTKTNLSQELVEQLEKHIGAYSFGNDPQQLYDPIAYIMSLGGKRIRPLLTLLAYSLYRDDYEKILTPAAAVEVFHNFTLVHDDIMDEAPLRRGEATVHKKWDTNTAILAGDVMLVKVYDMLLHVPEDKLAVCLRLFNQTASEVCEGQQHDMNFETREQVSESEYLEMIRQKTAVLLGFALQYGAILGGASLEDSQHLYEFGVNVGIGFQLKDDLLDVYADKAKFGKQVGGDILANKKTFLLIKAKELATGEEKRQLEGWLGKDEFDKVEKVEKVTAIYDSLGIKRITEAKMESYFQQGFAQLSALEVKKPEVLVALKGLTQNLIDREK</sequence>
<keyword evidence="8" id="KW-1185">Reference proteome</keyword>
<evidence type="ECO:0000256" key="2">
    <source>
        <dbReference type="ARBA" id="ARBA00006706"/>
    </source>
</evidence>
<evidence type="ECO:0000256" key="4">
    <source>
        <dbReference type="ARBA" id="ARBA00022723"/>
    </source>
</evidence>
<dbReference type="GO" id="GO:0004659">
    <property type="term" value="F:prenyltransferase activity"/>
    <property type="evidence" value="ECO:0007669"/>
    <property type="project" value="InterPro"/>
</dbReference>
<comment type="similarity">
    <text evidence="2 6">Belongs to the FPP/GGPP synthase family.</text>
</comment>
<dbReference type="InterPro" id="IPR000092">
    <property type="entry name" value="Polyprenyl_synt"/>
</dbReference>
<keyword evidence="5" id="KW-0460">Magnesium</keyword>
<dbReference type="Gene3D" id="1.10.600.10">
    <property type="entry name" value="Farnesyl Diphosphate Synthase"/>
    <property type="match status" value="1"/>
</dbReference>
<evidence type="ECO:0000256" key="6">
    <source>
        <dbReference type="RuleBase" id="RU004466"/>
    </source>
</evidence>
<evidence type="ECO:0000313" key="8">
    <source>
        <dbReference type="Proteomes" id="UP000248688"/>
    </source>
</evidence>
<dbReference type="AlphaFoldDB" id="A0A2Z4IIM2"/>
<dbReference type="InterPro" id="IPR033749">
    <property type="entry name" value="Polyprenyl_synt_CS"/>
</dbReference>
<keyword evidence="3 6" id="KW-0808">Transferase</keyword>
<dbReference type="RefSeq" id="WP_112783749.1">
    <property type="nucleotide sequence ID" value="NZ_CP030041.1"/>
</dbReference>
<dbReference type="PANTHER" id="PTHR12001">
    <property type="entry name" value="GERANYLGERANYL PYROPHOSPHATE SYNTHASE"/>
    <property type="match status" value="1"/>
</dbReference>
<evidence type="ECO:0000256" key="3">
    <source>
        <dbReference type="ARBA" id="ARBA00022679"/>
    </source>
</evidence>